<sequence>MERKEKVEEKREGKKKQGGSGLMAKKLRRGVVVGKRGGPCTTTITTPPPRWRLKESNVVYKNDNKNIPFTSEFEFLDFQTTPTVSARKLCANLWDIESHKKFPPHKMPKRFRRRHHKNNSNNGFRLVKNPVDVSDANLEDDEPATASSLGRTVSASMIQYHRALDRNDRALQPLSPASYGSSSMEVGPYKQAVTPANSLDFRVRMGGSSYSLKTSTELLKVLNRIWSLEEQHASNVSLVKALKMELDHSRVRIKELLQEQQSERQEMDELVKQVTDDKLFRKSIEQDRIRAAVQSVRDELEDERKLRKRSEGLHRKLARELSELNSSFANALRDLERERKARILLENLCDEFAKGIRDYEQEVRSLKHKPEKDRCGADKYDRLILHISEAWLDERLQMKLAEAENNIAEKITIVDKLGFDIATFLQAKQAVELRKRGNLFPKEHCLRRHSLESIPLNEAVSAPRHPADEDSTDVDSHSFEASKRDGSKQSKSSSGQCSNNATVGQHEGPTKSNSMRKKVKSQELIKGSGLSNLQGQFEQRMTRAMSCNGNKSEFVDKYLGEATEDLGIHRLKSNHVLDNLIRTGSLSTQGNKTHFESCCRGDSCIHSLLPGSASPVQKWKSELMTPDFEKSESSSRWPRDLDENTLMAQLIEARLERRRQSHSKPSKGSI</sequence>
<feature type="coiled-coil region" evidence="1">
    <location>
        <begin position="318"/>
        <end position="369"/>
    </location>
</feature>
<dbReference type="InterPro" id="IPR043424">
    <property type="entry name" value="BLT-like"/>
</dbReference>
<feature type="compositionally biased region" description="Basic and acidic residues" evidence="2">
    <location>
        <begin position="474"/>
        <end position="488"/>
    </location>
</feature>
<organism evidence="3 4">
    <name type="scientific">Morus notabilis</name>
    <dbReference type="NCBI Taxonomy" id="981085"/>
    <lineage>
        <taxon>Eukaryota</taxon>
        <taxon>Viridiplantae</taxon>
        <taxon>Streptophyta</taxon>
        <taxon>Embryophyta</taxon>
        <taxon>Tracheophyta</taxon>
        <taxon>Spermatophyta</taxon>
        <taxon>Magnoliopsida</taxon>
        <taxon>eudicotyledons</taxon>
        <taxon>Gunneridae</taxon>
        <taxon>Pentapetalae</taxon>
        <taxon>rosids</taxon>
        <taxon>fabids</taxon>
        <taxon>Rosales</taxon>
        <taxon>Moraceae</taxon>
        <taxon>Moreae</taxon>
        <taxon>Morus</taxon>
    </lineage>
</organism>
<evidence type="ECO:0000313" key="4">
    <source>
        <dbReference type="Proteomes" id="UP000030645"/>
    </source>
</evidence>
<feature type="region of interest" description="Disordered" evidence="2">
    <location>
        <begin position="457"/>
        <end position="532"/>
    </location>
</feature>
<dbReference type="KEGG" id="mnt:21405308"/>
<feature type="compositionally biased region" description="Basic and acidic residues" evidence="2">
    <location>
        <begin position="1"/>
        <end position="12"/>
    </location>
</feature>
<evidence type="ECO:0000313" key="3">
    <source>
        <dbReference type="EMBL" id="EXB52717.1"/>
    </source>
</evidence>
<dbReference type="EMBL" id="KE344072">
    <property type="protein sequence ID" value="EXB52717.1"/>
    <property type="molecule type" value="Genomic_DNA"/>
</dbReference>
<name>W9QS73_9ROSA</name>
<feature type="region of interest" description="Disordered" evidence="2">
    <location>
        <begin position="104"/>
        <end position="127"/>
    </location>
</feature>
<accession>W9QS73</accession>
<feature type="region of interest" description="Disordered" evidence="2">
    <location>
        <begin position="1"/>
        <end position="22"/>
    </location>
</feature>
<protein>
    <submittedName>
        <fullName evidence="3">Uncharacterized protein</fullName>
    </submittedName>
</protein>
<dbReference type="AlphaFoldDB" id="W9QS73"/>
<dbReference type="PANTHER" id="PTHR31071">
    <property type="entry name" value="GB|AAF24581.1"/>
    <property type="match status" value="1"/>
</dbReference>
<keyword evidence="1" id="KW-0175">Coiled coil</keyword>
<dbReference type="OrthoDB" id="670909at2759"/>
<dbReference type="STRING" id="981085.W9QS73"/>
<reference evidence="4" key="1">
    <citation type="submission" date="2013-01" db="EMBL/GenBank/DDBJ databases">
        <title>Draft Genome Sequence of a Mulberry Tree, Morus notabilis C.K. Schneid.</title>
        <authorList>
            <person name="He N."/>
            <person name="Zhao S."/>
        </authorList>
    </citation>
    <scope>NUCLEOTIDE SEQUENCE</scope>
</reference>
<evidence type="ECO:0000256" key="1">
    <source>
        <dbReference type="SAM" id="Coils"/>
    </source>
</evidence>
<feature type="compositionally biased region" description="Basic residues" evidence="2">
    <location>
        <begin position="104"/>
        <end position="118"/>
    </location>
</feature>
<feature type="coiled-coil region" evidence="1">
    <location>
        <begin position="239"/>
        <end position="277"/>
    </location>
</feature>
<proteinExistence type="predicted"/>
<evidence type="ECO:0000256" key="2">
    <source>
        <dbReference type="SAM" id="MobiDB-lite"/>
    </source>
</evidence>
<dbReference type="eggNOG" id="ENOG502QSIG">
    <property type="taxonomic scope" value="Eukaryota"/>
</dbReference>
<dbReference type="PANTHER" id="PTHR31071:SF9">
    <property type="entry name" value="INTRACELLULAR PROTEIN TRANSPORT PROTEIN USO1-RELATED"/>
    <property type="match status" value="1"/>
</dbReference>
<gene>
    <name evidence="3" type="ORF">L484_022494</name>
</gene>
<dbReference type="Proteomes" id="UP000030645">
    <property type="component" value="Unassembled WGS sequence"/>
</dbReference>
<keyword evidence="4" id="KW-1185">Reference proteome</keyword>